<keyword evidence="10" id="KW-1185">Reference proteome</keyword>
<evidence type="ECO:0000256" key="5">
    <source>
        <dbReference type="ARBA" id="ARBA00022801"/>
    </source>
</evidence>
<feature type="chain" id="PRO_5046605250" description="Chitooligosaccharide deacetylase" evidence="7">
    <location>
        <begin position="24"/>
        <end position="360"/>
    </location>
</feature>
<evidence type="ECO:0000256" key="3">
    <source>
        <dbReference type="ARBA" id="ARBA00020071"/>
    </source>
</evidence>
<dbReference type="Proteomes" id="UP001213907">
    <property type="component" value="Chromosome"/>
</dbReference>
<comment type="function">
    <text evidence="1">Is involved in generating a small heat-stable compound (Nod), an acylated oligomer of N-acetylglucosamine, that stimulates mitosis in various plant protoplasts.</text>
</comment>
<dbReference type="PROSITE" id="PS51677">
    <property type="entry name" value="NODB"/>
    <property type="match status" value="1"/>
</dbReference>
<protein>
    <recommendedName>
        <fullName evidence="3">Chitooligosaccharide deacetylase</fullName>
    </recommendedName>
    <alternativeName>
        <fullName evidence="6">Nodulation protein B</fullName>
    </alternativeName>
</protein>
<keyword evidence="4" id="KW-0479">Metal-binding</keyword>
<dbReference type="EMBL" id="CP113162">
    <property type="protein sequence ID" value="WEF52888.1"/>
    <property type="molecule type" value="Genomic_DNA"/>
</dbReference>
<evidence type="ECO:0000256" key="2">
    <source>
        <dbReference type="ARBA" id="ARBA00010973"/>
    </source>
</evidence>
<evidence type="ECO:0000256" key="4">
    <source>
        <dbReference type="ARBA" id="ARBA00022723"/>
    </source>
</evidence>
<feature type="domain" description="NodB homology" evidence="8">
    <location>
        <begin position="63"/>
        <end position="246"/>
    </location>
</feature>
<dbReference type="Pfam" id="PF01522">
    <property type="entry name" value="Polysacc_deac_1"/>
    <property type="match status" value="1"/>
</dbReference>
<dbReference type="SUPFAM" id="SSF88713">
    <property type="entry name" value="Glycoside hydrolase/deacetylase"/>
    <property type="match status" value="1"/>
</dbReference>
<accession>A0ABY8BSD1</accession>
<evidence type="ECO:0000256" key="7">
    <source>
        <dbReference type="SAM" id="SignalP"/>
    </source>
</evidence>
<organism evidence="9 10">
    <name type="scientific">Afipia carboxydohydrogena</name>
    <name type="common">Pseudomonas carboxydohydrogena</name>
    <dbReference type="NCBI Taxonomy" id="290"/>
    <lineage>
        <taxon>Bacteria</taxon>
        <taxon>Pseudomonadati</taxon>
        <taxon>Pseudomonadota</taxon>
        <taxon>Alphaproteobacteria</taxon>
        <taxon>Hyphomicrobiales</taxon>
        <taxon>Nitrobacteraceae</taxon>
        <taxon>Afipia</taxon>
    </lineage>
</organism>
<evidence type="ECO:0000259" key="8">
    <source>
        <dbReference type="PROSITE" id="PS51677"/>
    </source>
</evidence>
<dbReference type="PANTHER" id="PTHR10587">
    <property type="entry name" value="GLYCOSYL TRANSFERASE-RELATED"/>
    <property type="match status" value="1"/>
</dbReference>
<dbReference type="InterPro" id="IPR011330">
    <property type="entry name" value="Glyco_hydro/deAcase_b/a-brl"/>
</dbReference>
<dbReference type="CDD" id="cd10917">
    <property type="entry name" value="CE4_NodB_like_6s_7s"/>
    <property type="match status" value="1"/>
</dbReference>
<keyword evidence="5" id="KW-0378">Hydrolase</keyword>
<sequence length="360" mass="39137">MRSLVLRSAATLLVLSATPFARAAECPGHPDALGTSRTLVVDPTEHPRIGTMQYPETLPLADHEVVLTFDDGPLPRHTKPILDILAAQCVKATFFVVGQMVNAYPQELRAVRDAGHTIGTHTQHHPLRMNRMSIEENKAEIDEGIASAAAALGDPAQVAPFLRIPGLLRSTEVEDYLTSKGIQTWSADFPADDWHRISPARVTQLAISRLEAKGRGVLLLHDIQARTEKALPGILRELKARGYRIVHVVPATKDLPKTPTAPWQWRLHPVEPVLSAADGMRFRFAPQPRRAADKTAAMAAVPAVVQTSRKGDISALWWNVYAGAQDATAALLSSSSAAFQFGKDMSKLPHSRAASALPTE</sequence>
<reference evidence="9 10" key="1">
    <citation type="submission" date="2022-11" db="EMBL/GenBank/DDBJ databases">
        <authorList>
            <person name="Siebert D."/>
            <person name="Busche T."/>
            <person name="Saydam E."/>
            <person name="Kalinowski J."/>
            <person name="Ruckert C."/>
            <person name="Blombach B."/>
        </authorList>
    </citation>
    <scope>NUCLEOTIDE SEQUENCE [LARGE SCALE GENOMIC DNA]</scope>
    <source>
        <strain evidence="9 10">DSM 1083</strain>
    </source>
</reference>
<keyword evidence="7" id="KW-0732">Signal</keyword>
<evidence type="ECO:0000313" key="10">
    <source>
        <dbReference type="Proteomes" id="UP001213907"/>
    </source>
</evidence>
<gene>
    <name evidence="9" type="ORF">AFIC_001397</name>
</gene>
<feature type="signal peptide" evidence="7">
    <location>
        <begin position="1"/>
        <end position="23"/>
    </location>
</feature>
<dbReference type="PANTHER" id="PTHR10587:SF133">
    <property type="entry name" value="CHITIN DEACETYLASE 1-RELATED"/>
    <property type="match status" value="1"/>
</dbReference>
<evidence type="ECO:0000313" key="9">
    <source>
        <dbReference type="EMBL" id="WEF52888.1"/>
    </source>
</evidence>
<dbReference type="Gene3D" id="3.20.20.370">
    <property type="entry name" value="Glycoside hydrolase/deacetylase"/>
    <property type="match status" value="1"/>
</dbReference>
<dbReference type="InterPro" id="IPR002509">
    <property type="entry name" value="NODB_dom"/>
</dbReference>
<evidence type="ECO:0000256" key="6">
    <source>
        <dbReference type="ARBA" id="ARBA00032976"/>
    </source>
</evidence>
<evidence type="ECO:0000256" key="1">
    <source>
        <dbReference type="ARBA" id="ARBA00003236"/>
    </source>
</evidence>
<comment type="similarity">
    <text evidence="2">Belongs to the polysaccharide deacetylase family.</text>
</comment>
<proteinExistence type="inferred from homology"/>
<dbReference type="InterPro" id="IPR050248">
    <property type="entry name" value="Polysacc_deacetylase_ArnD"/>
</dbReference>
<name>A0ABY8BSD1_AFICR</name>
<dbReference type="RefSeq" id="WP_275248406.1">
    <property type="nucleotide sequence ID" value="NZ_BAABDX010000001.1"/>
</dbReference>